<evidence type="ECO:0000256" key="1">
    <source>
        <dbReference type="SAM" id="Phobius"/>
    </source>
</evidence>
<evidence type="ECO:0000313" key="5">
    <source>
        <dbReference type="Proteomes" id="UP000561077"/>
    </source>
</evidence>
<dbReference type="AlphaFoldDB" id="A0A7W4INL7"/>
<organism evidence="2 5">
    <name type="scientific">Gluconacetobacter dulcium</name>
    <dbReference type="NCBI Taxonomy" id="2729096"/>
    <lineage>
        <taxon>Bacteria</taxon>
        <taxon>Pseudomonadati</taxon>
        <taxon>Pseudomonadota</taxon>
        <taxon>Alphaproteobacteria</taxon>
        <taxon>Acetobacterales</taxon>
        <taxon>Acetobacteraceae</taxon>
        <taxon>Gluconacetobacter</taxon>
    </lineage>
</organism>
<comment type="caution">
    <text evidence="2">The sequence shown here is derived from an EMBL/GenBank/DDBJ whole genome shotgun (WGS) entry which is preliminary data.</text>
</comment>
<dbReference type="EMBL" id="JABEQO010000027">
    <property type="protein sequence ID" value="MBB2166206.1"/>
    <property type="molecule type" value="Genomic_DNA"/>
</dbReference>
<evidence type="ECO:0000313" key="4">
    <source>
        <dbReference type="Proteomes" id="UP000540490"/>
    </source>
</evidence>
<evidence type="ECO:0000313" key="2">
    <source>
        <dbReference type="EMBL" id="MBB2166206.1"/>
    </source>
</evidence>
<keyword evidence="1" id="KW-0812">Transmembrane</keyword>
<reference evidence="4 5" key="1">
    <citation type="submission" date="2020-04" db="EMBL/GenBank/DDBJ databases">
        <title>Description of novel Gluconacetobacter.</title>
        <authorList>
            <person name="Sombolestani A."/>
        </authorList>
    </citation>
    <scope>NUCLEOTIDE SEQUENCE [LARGE SCALE GENOMIC DNA]</scope>
    <source>
        <strain evidence="3 4">LMG 1728</strain>
        <strain evidence="2 5">LMG 1731</strain>
    </source>
</reference>
<keyword evidence="4" id="KW-1185">Reference proteome</keyword>
<dbReference type="EMBL" id="JABEQN010000027">
    <property type="protein sequence ID" value="MBB2195342.1"/>
    <property type="molecule type" value="Genomic_DNA"/>
</dbReference>
<keyword evidence="1" id="KW-0472">Membrane</keyword>
<evidence type="ECO:0000313" key="3">
    <source>
        <dbReference type="EMBL" id="MBB2195342.1"/>
    </source>
</evidence>
<gene>
    <name evidence="3" type="ORF">HLH25_17250</name>
    <name evidence="2" type="ORF">HLH26_17070</name>
</gene>
<feature type="transmembrane region" description="Helical" evidence="1">
    <location>
        <begin position="48"/>
        <end position="69"/>
    </location>
</feature>
<accession>A0A7W4INL7</accession>
<dbReference type="Proteomes" id="UP000540490">
    <property type="component" value="Unassembled WGS sequence"/>
</dbReference>
<dbReference type="RefSeq" id="WP_182975241.1">
    <property type="nucleotide sequence ID" value="NZ_JABEQN010000027.1"/>
</dbReference>
<dbReference type="Proteomes" id="UP000561077">
    <property type="component" value="Unassembled WGS sequence"/>
</dbReference>
<keyword evidence="1" id="KW-1133">Transmembrane helix</keyword>
<name>A0A7W4INL7_9PROT</name>
<proteinExistence type="predicted"/>
<protein>
    <submittedName>
        <fullName evidence="2">Uncharacterized protein</fullName>
    </submittedName>
</protein>
<sequence>MEPRHDRLGTLQRVCASVHLPDGGGIGDAALVAVVYSLPADVVPVARLGWIVALFSAGSCVGVGIACLFGEMLMVMLRSVGARGVVLAPGTLFSADGSAAE</sequence>